<accession>F2U9D2</accession>
<dbReference type="EMBL" id="GL832965">
    <property type="protein sequence ID" value="EGD73335.1"/>
    <property type="molecule type" value="Genomic_DNA"/>
</dbReference>
<feature type="region of interest" description="Disordered" evidence="8">
    <location>
        <begin position="149"/>
        <end position="255"/>
    </location>
</feature>
<dbReference type="FunCoup" id="F2U9D2">
    <property type="interactions" value="451"/>
</dbReference>
<dbReference type="KEGG" id="sre:PTSG_05046"/>
<evidence type="ECO:0000256" key="4">
    <source>
        <dbReference type="ARBA" id="ARBA00022786"/>
    </source>
</evidence>
<protein>
    <recommendedName>
        <fullName evidence="1">E2 ubiquitin-conjugating enzyme</fullName>
        <ecNumber evidence="1">2.3.2.23</ecNumber>
    </recommendedName>
</protein>
<dbReference type="InterPro" id="IPR016135">
    <property type="entry name" value="UBQ-conjugating_enzyme/RWD"/>
</dbReference>
<dbReference type="InterPro" id="IPR023313">
    <property type="entry name" value="UBQ-conjugating_AS"/>
</dbReference>
<dbReference type="SUPFAM" id="SSF54495">
    <property type="entry name" value="UBC-like"/>
    <property type="match status" value="1"/>
</dbReference>
<evidence type="ECO:0000256" key="8">
    <source>
        <dbReference type="SAM" id="MobiDB-lite"/>
    </source>
</evidence>
<evidence type="ECO:0000256" key="1">
    <source>
        <dbReference type="ARBA" id="ARBA00012486"/>
    </source>
</evidence>
<evidence type="ECO:0000256" key="2">
    <source>
        <dbReference type="ARBA" id="ARBA00022679"/>
    </source>
</evidence>
<dbReference type="SMART" id="SM00212">
    <property type="entry name" value="UBCc"/>
    <property type="match status" value="1"/>
</dbReference>
<dbReference type="EC" id="2.3.2.23" evidence="1"/>
<evidence type="ECO:0000256" key="3">
    <source>
        <dbReference type="ARBA" id="ARBA00022741"/>
    </source>
</evidence>
<feature type="domain" description="UBC core" evidence="9">
    <location>
        <begin position="3"/>
        <end position="154"/>
    </location>
</feature>
<evidence type="ECO:0000313" key="10">
    <source>
        <dbReference type="EMBL" id="EGD73335.1"/>
    </source>
</evidence>
<dbReference type="OMA" id="FRMEVRI"/>
<dbReference type="RefSeq" id="XP_004994365.1">
    <property type="nucleotide sequence ID" value="XM_004994308.1"/>
</dbReference>
<dbReference type="PROSITE" id="PS50127">
    <property type="entry name" value="UBC_2"/>
    <property type="match status" value="1"/>
</dbReference>
<sequence length="255" mass="27771">MAAQRARLMREIQLLKKSPPPGVQCWVHDDSNVTVLHADVAGPPDSPYEKGVFRVELDCSGRYPFEPPKARFITPIYHPNIDTAGRICLDLLKMPPKGSWKPSINISTLLTSLQLLMGEPNPEDGLLPDVSSEFKYRRGEFLRKARAFTQKHAVGSSSSSSATATASADATGKVPESVVGEEDQTRRVLEEKESGGGVDKERAADQGMHAAKDEDDDNSENVPVRVVRTSKRRVVDPVPAHHDSTGAPPSKVPST</sequence>
<feature type="active site" description="Glycyl thioester intermediate" evidence="6">
    <location>
        <position position="88"/>
    </location>
</feature>
<keyword evidence="2" id="KW-0808">Transferase</keyword>
<keyword evidence="3 7" id="KW-0547">Nucleotide-binding</keyword>
<feature type="compositionally biased region" description="Basic and acidic residues" evidence="8">
    <location>
        <begin position="233"/>
        <end position="244"/>
    </location>
</feature>
<dbReference type="Pfam" id="PF00179">
    <property type="entry name" value="UQ_con"/>
    <property type="match status" value="1"/>
</dbReference>
<dbReference type="eggNOG" id="KOG0417">
    <property type="taxonomic scope" value="Eukaryota"/>
</dbReference>
<feature type="compositionally biased region" description="Basic and acidic residues" evidence="8">
    <location>
        <begin position="183"/>
        <end position="204"/>
    </location>
</feature>
<dbReference type="FunFam" id="3.10.110.10:FF:000041">
    <property type="entry name" value="Ubiquitin-conjugating enzyme E2 T"/>
    <property type="match status" value="1"/>
</dbReference>
<comment type="similarity">
    <text evidence="7">Belongs to the ubiquitin-conjugating enzyme family.</text>
</comment>
<reference evidence="10" key="1">
    <citation type="submission" date="2009-08" db="EMBL/GenBank/DDBJ databases">
        <title>Annotation of Salpingoeca rosetta.</title>
        <authorList>
            <consortium name="The Broad Institute Genome Sequencing Platform"/>
            <person name="Russ C."/>
            <person name="Cuomo C."/>
            <person name="Burger G."/>
            <person name="Gray M.W."/>
            <person name="Holland P.W.H."/>
            <person name="King N."/>
            <person name="Lang F.B.F."/>
            <person name="Roger A.J."/>
            <person name="Ruiz-Trillo I."/>
            <person name="Young S.K."/>
            <person name="Zeng Q."/>
            <person name="Gargeya S."/>
            <person name="Alvarado L."/>
            <person name="Berlin A."/>
            <person name="Chapman S.B."/>
            <person name="Chen Z."/>
            <person name="Freedman E."/>
            <person name="Gellesch M."/>
            <person name="Goldberg J."/>
            <person name="Griggs A."/>
            <person name="Gujja S."/>
            <person name="Heilman E."/>
            <person name="Heiman D."/>
            <person name="Howarth C."/>
            <person name="Mehta T."/>
            <person name="Neiman D."/>
            <person name="Pearson M."/>
            <person name="Roberts A."/>
            <person name="Saif S."/>
            <person name="Shea T."/>
            <person name="Shenoy N."/>
            <person name="Sisk P."/>
            <person name="Stolte C."/>
            <person name="Sykes S."/>
            <person name="White J."/>
            <person name="Yandava C."/>
            <person name="Haas B."/>
            <person name="Nusbaum C."/>
            <person name="Birren B."/>
        </authorList>
    </citation>
    <scope>NUCLEOTIDE SEQUENCE [LARGE SCALE GENOMIC DNA]</scope>
    <source>
        <strain evidence="10">ATCC 50818</strain>
    </source>
</reference>
<dbReference type="InterPro" id="IPR000608">
    <property type="entry name" value="UBC"/>
</dbReference>
<keyword evidence="11" id="KW-1185">Reference proteome</keyword>
<dbReference type="Gene3D" id="3.10.110.10">
    <property type="entry name" value="Ubiquitin Conjugating Enzyme"/>
    <property type="match status" value="1"/>
</dbReference>
<dbReference type="Proteomes" id="UP000007799">
    <property type="component" value="Unassembled WGS sequence"/>
</dbReference>
<evidence type="ECO:0000256" key="6">
    <source>
        <dbReference type="PROSITE-ProRule" id="PRU10133"/>
    </source>
</evidence>
<dbReference type="InParanoid" id="F2U9D2"/>
<dbReference type="InterPro" id="IPR050113">
    <property type="entry name" value="Ub_conjugating_enzyme"/>
</dbReference>
<dbReference type="CDD" id="cd23805">
    <property type="entry name" value="UBCc_UBE2T"/>
    <property type="match status" value="1"/>
</dbReference>
<evidence type="ECO:0000256" key="5">
    <source>
        <dbReference type="ARBA" id="ARBA00022840"/>
    </source>
</evidence>
<name>F2U9D2_SALR5</name>
<keyword evidence="5 7" id="KW-0067">ATP-binding</keyword>
<organism evidence="11">
    <name type="scientific">Salpingoeca rosetta (strain ATCC 50818 / BSB-021)</name>
    <dbReference type="NCBI Taxonomy" id="946362"/>
    <lineage>
        <taxon>Eukaryota</taxon>
        <taxon>Choanoflagellata</taxon>
        <taxon>Craspedida</taxon>
        <taxon>Salpingoecidae</taxon>
        <taxon>Salpingoeca</taxon>
    </lineage>
</organism>
<evidence type="ECO:0000256" key="7">
    <source>
        <dbReference type="RuleBase" id="RU362109"/>
    </source>
</evidence>
<dbReference type="STRING" id="946362.F2U9D2"/>
<evidence type="ECO:0000313" key="11">
    <source>
        <dbReference type="Proteomes" id="UP000007799"/>
    </source>
</evidence>
<dbReference type="GeneID" id="16074946"/>
<evidence type="ECO:0000259" key="9">
    <source>
        <dbReference type="PROSITE" id="PS50127"/>
    </source>
</evidence>
<proteinExistence type="inferred from homology"/>
<keyword evidence="4 7" id="KW-0833">Ubl conjugation pathway</keyword>
<dbReference type="PANTHER" id="PTHR24067">
    <property type="entry name" value="UBIQUITIN-CONJUGATING ENZYME E2"/>
    <property type="match status" value="1"/>
</dbReference>
<dbReference type="GO" id="GO:0061631">
    <property type="term" value="F:ubiquitin conjugating enzyme activity"/>
    <property type="evidence" value="ECO:0007669"/>
    <property type="project" value="UniProtKB-EC"/>
</dbReference>
<feature type="compositionally biased region" description="Low complexity" evidence="8">
    <location>
        <begin position="156"/>
        <end position="171"/>
    </location>
</feature>
<dbReference type="GO" id="GO:0005524">
    <property type="term" value="F:ATP binding"/>
    <property type="evidence" value="ECO:0007669"/>
    <property type="project" value="UniProtKB-UniRule"/>
</dbReference>
<dbReference type="AlphaFoldDB" id="F2U9D2"/>
<dbReference type="PROSITE" id="PS00183">
    <property type="entry name" value="UBC_1"/>
    <property type="match status" value="1"/>
</dbReference>
<dbReference type="OrthoDB" id="9978460at2759"/>
<gene>
    <name evidence="10" type="ORF">PTSG_05046</name>
</gene>